<evidence type="ECO:0000256" key="2">
    <source>
        <dbReference type="ARBA" id="ARBA00023002"/>
    </source>
</evidence>
<reference evidence="5" key="1">
    <citation type="submission" date="2022-11" db="EMBL/GenBank/DDBJ databases">
        <authorList>
            <person name="Petersen C."/>
        </authorList>
    </citation>
    <scope>NUCLEOTIDE SEQUENCE</scope>
    <source>
        <strain evidence="5">IBT 23319</strain>
    </source>
</reference>
<dbReference type="OrthoDB" id="9983560at2759"/>
<sequence>MKFLLLALFCYTAIAAPQSSHCRCRPHDDCWPSEHKWSKLNHTVQGNLVAIEPAASVCHGSKYDSKACNATTDLWADSVWRSAQPGAVQNQMWEAWPEHHESCYIESPRNSKCAQGRISLYSVKAQTTSHIQQAVRFAKSNNLRLAIKNTGHDFLGRSTAPESLQILTHEMKSIKVVDNFTPKGAPLGKSEGHAVTMAAGVQLPELYLAVAEHNRTVVGGSSHTVGAAGGYIQGGGHSPFGAWKGLGSDNALEFEVVTAEGTVVVANSYQNSDLFWALRGGGGGTFGIVTSVTVRTHPEAPVIAYNLNITTSGNNPRFWNAFSAFHAALPSLNDAGGSGYYFGIPNLPYGQNTTVSALTSLLLFPQKTDVKEIIELYEPLAKRLRQINGIKIEAAPIALPSVNSTIFEILLSGSDADSTGGVSALLASRLYSKDLMLSENGPDRLAKAWKSIGWSPFSSFIGHVVAGPAVAANKNIHSAVNPAWRKTVSHLLFSRSWEANATLAQQSAIIKNMTEVEIPILRSVEGEDQMGAYLNEANPYEPGFQKSFWGANYPRLYEIKQKWDPEGLFISRKGVGSEDWDDAGMCKLKN</sequence>
<evidence type="ECO:0000256" key="3">
    <source>
        <dbReference type="SAM" id="SignalP"/>
    </source>
</evidence>
<dbReference type="PANTHER" id="PTHR13878">
    <property type="entry name" value="GULONOLACTONE OXIDASE"/>
    <property type="match status" value="1"/>
</dbReference>
<dbReference type="InterPro" id="IPR016166">
    <property type="entry name" value="FAD-bd_PCMH"/>
</dbReference>
<dbReference type="EMBL" id="JAPQKT010000003">
    <property type="protein sequence ID" value="KAJ5235521.1"/>
    <property type="molecule type" value="Genomic_DNA"/>
</dbReference>
<feature type="signal peptide" evidence="3">
    <location>
        <begin position="1"/>
        <end position="15"/>
    </location>
</feature>
<reference evidence="5" key="2">
    <citation type="journal article" date="2023" name="IMA Fungus">
        <title>Comparative genomic study of the Penicillium genus elucidates a diverse pangenome and 15 lateral gene transfer events.</title>
        <authorList>
            <person name="Petersen C."/>
            <person name="Sorensen T."/>
            <person name="Nielsen M.R."/>
            <person name="Sondergaard T.E."/>
            <person name="Sorensen J.L."/>
            <person name="Fitzpatrick D.A."/>
            <person name="Frisvad J.C."/>
            <person name="Nielsen K.L."/>
        </authorList>
    </citation>
    <scope>NUCLEOTIDE SEQUENCE</scope>
    <source>
        <strain evidence="5">IBT 23319</strain>
    </source>
</reference>
<dbReference type="InterPro" id="IPR036318">
    <property type="entry name" value="FAD-bd_PCMH-like_sf"/>
</dbReference>
<gene>
    <name evidence="5" type="ORF">N7469_004689</name>
</gene>
<evidence type="ECO:0000259" key="4">
    <source>
        <dbReference type="PROSITE" id="PS51387"/>
    </source>
</evidence>
<name>A0A9W9TQU1_PENCI</name>
<evidence type="ECO:0000256" key="1">
    <source>
        <dbReference type="ARBA" id="ARBA00005466"/>
    </source>
</evidence>
<dbReference type="RefSeq" id="XP_056503021.1">
    <property type="nucleotide sequence ID" value="XM_056643609.1"/>
</dbReference>
<dbReference type="InterPro" id="IPR050432">
    <property type="entry name" value="FAD-linked_Oxidoreductases_BP"/>
</dbReference>
<dbReference type="PROSITE" id="PS51387">
    <property type="entry name" value="FAD_PCMH"/>
    <property type="match status" value="1"/>
</dbReference>
<protein>
    <recommendedName>
        <fullName evidence="4">FAD-binding PCMH-type domain-containing protein</fullName>
    </recommendedName>
</protein>
<dbReference type="GO" id="GO:0016491">
    <property type="term" value="F:oxidoreductase activity"/>
    <property type="evidence" value="ECO:0007669"/>
    <property type="project" value="UniProtKB-KW"/>
</dbReference>
<dbReference type="Pfam" id="PF08031">
    <property type="entry name" value="BBE"/>
    <property type="match status" value="1"/>
</dbReference>
<dbReference type="AlphaFoldDB" id="A0A9W9TQU1"/>
<comment type="caution">
    <text evidence="5">The sequence shown here is derived from an EMBL/GenBank/DDBJ whole genome shotgun (WGS) entry which is preliminary data.</text>
</comment>
<dbReference type="Gene3D" id="3.30.465.10">
    <property type="match status" value="2"/>
</dbReference>
<dbReference type="InterPro" id="IPR012951">
    <property type="entry name" value="BBE"/>
</dbReference>
<keyword evidence="6" id="KW-1185">Reference proteome</keyword>
<organism evidence="5 6">
    <name type="scientific">Penicillium citrinum</name>
    <dbReference type="NCBI Taxonomy" id="5077"/>
    <lineage>
        <taxon>Eukaryota</taxon>
        <taxon>Fungi</taxon>
        <taxon>Dikarya</taxon>
        <taxon>Ascomycota</taxon>
        <taxon>Pezizomycotina</taxon>
        <taxon>Eurotiomycetes</taxon>
        <taxon>Eurotiomycetidae</taxon>
        <taxon>Eurotiales</taxon>
        <taxon>Aspergillaceae</taxon>
        <taxon>Penicillium</taxon>
    </lineage>
</organism>
<keyword evidence="2" id="KW-0560">Oxidoreductase</keyword>
<comment type="similarity">
    <text evidence="1">Belongs to the oxygen-dependent FAD-linked oxidoreductase family.</text>
</comment>
<evidence type="ECO:0000313" key="5">
    <source>
        <dbReference type="EMBL" id="KAJ5235521.1"/>
    </source>
</evidence>
<dbReference type="GeneID" id="81382776"/>
<feature type="chain" id="PRO_5040991191" description="FAD-binding PCMH-type domain-containing protein" evidence="3">
    <location>
        <begin position="16"/>
        <end position="590"/>
    </location>
</feature>
<dbReference type="Pfam" id="PF01565">
    <property type="entry name" value="FAD_binding_4"/>
    <property type="match status" value="1"/>
</dbReference>
<dbReference type="PANTHER" id="PTHR13878:SF155">
    <property type="entry name" value="ALCOHOL OXIDASE, PUTATIVE (AFU_ORTHOLOGUE AFUA_4G00430)-RELATED"/>
    <property type="match status" value="1"/>
</dbReference>
<dbReference type="Proteomes" id="UP001147733">
    <property type="component" value="Unassembled WGS sequence"/>
</dbReference>
<proteinExistence type="inferred from homology"/>
<dbReference type="InterPro" id="IPR016169">
    <property type="entry name" value="FAD-bd_PCMH_sub2"/>
</dbReference>
<feature type="domain" description="FAD-binding PCMH-type" evidence="4">
    <location>
        <begin position="113"/>
        <end position="299"/>
    </location>
</feature>
<accession>A0A9W9TQU1</accession>
<dbReference type="GO" id="GO:0071949">
    <property type="term" value="F:FAD binding"/>
    <property type="evidence" value="ECO:0007669"/>
    <property type="project" value="InterPro"/>
</dbReference>
<evidence type="ECO:0000313" key="6">
    <source>
        <dbReference type="Proteomes" id="UP001147733"/>
    </source>
</evidence>
<keyword evidence="3" id="KW-0732">Signal</keyword>
<dbReference type="InterPro" id="IPR006094">
    <property type="entry name" value="Oxid_FAD_bind_N"/>
</dbReference>
<dbReference type="SUPFAM" id="SSF56176">
    <property type="entry name" value="FAD-binding/transporter-associated domain-like"/>
    <property type="match status" value="1"/>
</dbReference>